<comment type="caution">
    <text evidence="1">The sequence shown here is derived from an EMBL/GenBank/DDBJ whole genome shotgun (WGS) entry which is preliminary data.</text>
</comment>
<protein>
    <submittedName>
        <fullName evidence="1">Uncharacterized protein</fullName>
    </submittedName>
</protein>
<dbReference type="EMBL" id="JBHLVZ010000056">
    <property type="protein sequence ID" value="MFC0387232.1"/>
    <property type="molecule type" value="Genomic_DNA"/>
</dbReference>
<organism evidence="1 2">
    <name type="scientific">Muricoccus vinaceus</name>
    <dbReference type="NCBI Taxonomy" id="424704"/>
    <lineage>
        <taxon>Bacteria</taxon>
        <taxon>Pseudomonadati</taxon>
        <taxon>Pseudomonadota</taxon>
        <taxon>Alphaproteobacteria</taxon>
        <taxon>Acetobacterales</taxon>
        <taxon>Roseomonadaceae</taxon>
        <taxon>Muricoccus</taxon>
    </lineage>
</organism>
<reference evidence="1 2" key="1">
    <citation type="submission" date="2024-09" db="EMBL/GenBank/DDBJ databases">
        <authorList>
            <person name="Sun Q."/>
            <person name="Mori K."/>
        </authorList>
    </citation>
    <scope>NUCLEOTIDE SEQUENCE [LARGE SCALE GENOMIC DNA]</scope>
    <source>
        <strain evidence="1 2">CCM 7468</strain>
    </source>
</reference>
<accession>A0ABV6IV88</accession>
<gene>
    <name evidence="1" type="ORF">ACFFIC_17010</name>
</gene>
<proteinExistence type="predicted"/>
<dbReference type="Proteomes" id="UP001589789">
    <property type="component" value="Unassembled WGS sequence"/>
</dbReference>
<evidence type="ECO:0000313" key="2">
    <source>
        <dbReference type="Proteomes" id="UP001589789"/>
    </source>
</evidence>
<keyword evidence="2" id="KW-1185">Reference proteome</keyword>
<sequence>MNRRACVITSFAVIVSIEVLLVAGAQQVGFHWGIKQGRQQTLTDPTAWNPVGSSQSFLRAGRELTEMCSAASGPKFAA</sequence>
<evidence type="ECO:0000313" key="1">
    <source>
        <dbReference type="EMBL" id="MFC0387232.1"/>
    </source>
</evidence>
<dbReference type="RefSeq" id="WP_377052477.1">
    <property type="nucleotide sequence ID" value="NZ_JBHLVZ010000056.1"/>
</dbReference>
<name>A0ABV6IV88_9PROT</name>